<sequence length="433" mass="49903">MKKFPEAAHLYEKALYYDKAASLYIRCKDWSKVGDLLPQVSSSKIHLQHAKAKEADGKYKDAAQAYESLKDWHNVIRVLLDHLNNPEDAELIVMKAPSIERVKMVARFFLRVKDYHSAIQFLVLSQCNDEAFQLAVQHGKMEVYVDIIGSESTQEDYQSIAFYFEGGGNHLQAGKFFQKCGQYSRALEHFLKCSNTDNNLAVEIAIETVGQAKDSSLTNQLIDYLTGESDGMPKDAKYLFHLYMALQQHKEAARTAIIIAREKQCAGNYREAHDVLFSMYTELRAQKVKIPKDLTTNLMIYHSYRLADLQWDREDHLKAGHMRNRVSNYISRFPKHVVTILTGAVIECHRSGLKDSAYRLAAMLMRPEYRNEIDKKYRRRIEWLVRLPDTDTSDLEEEKTPCPFCGCQLPQNELQGYSCRNNVPYCITRVVTC</sequence>
<evidence type="ECO:0000313" key="2">
    <source>
        <dbReference type="Proteomes" id="UP001153269"/>
    </source>
</evidence>
<evidence type="ECO:0000313" key="1">
    <source>
        <dbReference type="EMBL" id="CAB1443249.1"/>
    </source>
</evidence>
<name>A0A9N7V375_PLEPL</name>
<protein>
    <submittedName>
        <fullName evidence="1">Uncharacterized protein</fullName>
    </submittedName>
</protein>
<dbReference type="AlphaFoldDB" id="A0A9N7V375"/>
<dbReference type="PANTHER" id="PTHR14920:SF0">
    <property type="entry name" value="WD REPEAT DOMAIN 19"/>
    <property type="match status" value="1"/>
</dbReference>
<keyword evidence="2" id="KW-1185">Reference proteome</keyword>
<dbReference type="Gene3D" id="1.25.40.470">
    <property type="match status" value="1"/>
</dbReference>
<dbReference type="InterPro" id="IPR040379">
    <property type="entry name" value="WDR19/dyf-2"/>
</dbReference>
<dbReference type="EMBL" id="CADEAL010003035">
    <property type="protein sequence ID" value="CAB1443249.1"/>
    <property type="molecule type" value="Genomic_DNA"/>
</dbReference>
<reference evidence="1" key="1">
    <citation type="submission" date="2020-03" db="EMBL/GenBank/DDBJ databases">
        <authorList>
            <person name="Weist P."/>
        </authorList>
    </citation>
    <scope>NUCLEOTIDE SEQUENCE</scope>
</reference>
<proteinExistence type="predicted"/>
<dbReference type="GO" id="GO:0060271">
    <property type="term" value="P:cilium assembly"/>
    <property type="evidence" value="ECO:0007669"/>
    <property type="project" value="TreeGrafter"/>
</dbReference>
<gene>
    <name evidence="1" type="ORF">PLEPLA_LOCUS30964</name>
</gene>
<dbReference type="GO" id="GO:0030991">
    <property type="term" value="C:intraciliary transport particle A"/>
    <property type="evidence" value="ECO:0007669"/>
    <property type="project" value="TreeGrafter"/>
</dbReference>
<organism evidence="1 2">
    <name type="scientific">Pleuronectes platessa</name>
    <name type="common">European plaice</name>
    <dbReference type="NCBI Taxonomy" id="8262"/>
    <lineage>
        <taxon>Eukaryota</taxon>
        <taxon>Metazoa</taxon>
        <taxon>Chordata</taxon>
        <taxon>Craniata</taxon>
        <taxon>Vertebrata</taxon>
        <taxon>Euteleostomi</taxon>
        <taxon>Actinopterygii</taxon>
        <taxon>Neopterygii</taxon>
        <taxon>Teleostei</taxon>
        <taxon>Neoteleostei</taxon>
        <taxon>Acanthomorphata</taxon>
        <taxon>Carangaria</taxon>
        <taxon>Pleuronectiformes</taxon>
        <taxon>Pleuronectoidei</taxon>
        <taxon>Pleuronectidae</taxon>
        <taxon>Pleuronectes</taxon>
    </lineage>
</organism>
<dbReference type="PANTHER" id="PTHR14920">
    <property type="entry name" value="OSMOTIC AVOIDANCE ABNORMAL PROTEIN 1/WD REPEAT MEMBRANE PROTEIN"/>
    <property type="match status" value="1"/>
</dbReference>
<accession>A0A9N7V375</accession>
<dbReference type="GO" id="GO:0005929">
    <property type="term" value="C:cilium"/>
    <property type="evidence" value="ECO:0007669"/>
    <property type="project" value="UniProtKB-SubCell"/>
</dbReference>
<dbReference type="GO" id="GO:0035721">
    <property type="term" value="P:intraciliary retrograde transport"/>
    <property type="evidence" value="ECO:0007669"/>
    <property type="project" value="InterPro"/>
</dbReference>
<dbReference type="Proteomes" id="UP001153269">
    <property type="component" value="Unassembled WGS sequence"/>
</dbReference>
<comment type="caution">
    <text evidence="1">The sequence shown here is derived from an EMBL/GenBank/DDBJ whole genome shotgun (WGS) entry which is preliminary data.</text>
</comment>